<keyword evidence="9" id="KW-1185">Reference proteome</keyword>
<dbReference type="PANTHER" id="PTHR11409">
    <property type="entry name" value="ADENOSINE DEAMINASE"/>
    <property type="match status" value="1"/>
</dbReference>
<dbReference type="KEGG" id="ckw:CKALI_09500"/>
<dbReference type="RefSeq" id="WP_156193106.1">
    <property type="nucleotide sequence ID" value="NZ_CP046452.1"/>
</dbReference>
<dbReference type="InterPro" id="IPR001365">
    <property type="entry name" value="A_deaminase_dom"/>
</dbReference>
<evidence type="ECO:0000313" key="9">
    <source>
        <dbReference type="Proteomes" id="UP000427071"/>
    </source>
</evidence>
<evidence type="ECO:0000256" key="1">
    <source>
        <dbReference type="ARBA" id="ARBA00001947"/>
    </source>
</evidence>
<dbReference type="GO" id="GO:0004000">
    <property type="term" value="F:adenosine deaminase activity"/>
    <property type="evidence" value="ECO:0007669"/>
    <property type="project" value="UniProtKB-ARBA"/>
</dbReference>
<dbReference type="Proteomes" id="UP000427071">
    <property type="component" value="Chromosome"/>
</dbReference>
<dbReference type="AlphaFoldDB" id="A0A6B8VUZ7"/>
<sequence length="287" mass="30818">MHEEVEISPEFKSIGQDIVAELPKVVLRHLVAAGEVGQQLQALVDDGVVYAELSVRVANEEELHAALHAVTAAEQSIVARIVVAIDSLADAELAAAHRGIVVGCALEGDPDPQLVQYLRENFLPFTVAANVGEGLQSLYAAVVAGADRIAGAISLYEDFTVELEGISAGALSTYVRDREIPLELSLSADVTSGVVEEVGDHPLPLLQQLGFNCTLNPCGPTLTEEMTLLVEGFDYGLEELFDLTVNAIEAAFAPIELRRTILQERIAPAYQRFAEDLVDSAESEDEL</sequence>
<comment type="cofactor">
    <cofactor evidence="1">
        <name>Zn(2+)</name>
        <dbReference type="ChEBI" id="CHEBI:29105"/>
    </cofactor>
</comment>
<dbReference type="EC" id="3.5.4.4" evidence="3"/>
<dbReference type="InterPro" id="IPR032466">
    <property type="entry name" value="Metal_Hydrolase"/>
</dbReference>
<dbReference type="Gene3D" id="3.20.20.140">
    <property type="entry name" value="Metal-dependent hydrolases"/>
    <property type="match status" value="1"/>
</dbReference>
<dbReference type="GO" id="GO:0005829">
    <property type="term" value="C:cytosol"/>
    <property type="evidence" value="ECO:0007669"/>
    <property type="project" value="TreeGrafter"/>
</dbReference>
<name>A0A6B8VUZ7_9CORY</name>
<evidence type="ECO:0000256" key="3">
    <source>
        <dbReference type="ARBA" id="ARBA00012784"/>
    </source>
</evidence>
<gene>
    <name evidence="8" type="ORF">CKALI_09500</name>
</gene>
<keyword evidence="5" id="KW-0378">Hydrolase</keyword>
<evidence type="ECO:0000256" key="5">
    <source>
        <dbReference type="ARBA" id="ARBA00022801"/>
    </source>
</evidence>
<evidence type="ECO:0000259" key="7">
    <source>
        <dbReference type="Pfam" id="PF00962"/>
    </source>
</evidence>
<protein>
    <recommendedName>
        <fullName evidence="3">adenosine deaminase</fullName>
        <ecNumber evidence="3">3.5.4.4</ecNumber>
    </recommendedName>
</protein>
<dbReference type="GO" id="GO:0043103">
    <property type="term" value="P:hypoxanthine salvage"/>
    <property type="evidence" value="ECO:0007669"/>
    <property type="project" value="TreeGrafter"/>
</dbReference>
<dbReference type="PANTHER" id="PTHR11409:SF43">
    <property type="entry name" value="ADENOSINE DEAMINASE"/>
    <property type="match status" value="1"/>
</dbReference>
<reference evidence="9" key="1">
    <citation type="submission" date="2019-11" db="EMBL/GenBank/DDBJ databases">
        <title>Complete genome sequence of Corynebacterium kalinowskii 1959, a novel Corynebacterium species isolated from soil of a small paddock in Vilsendorf, Germany.</title>
        <authorList>
            <person name="Schaffert L."/>
            <person name="Ruwe M."/>
            <person name="Milse J."/>
            <person name="Hanuschka K."/>
            <person name="Ortseifen V."/>
            <person name="Droste J."/>
            <person name="Brandt D."/>
            <person name="Schlueter L."/>
            <person name="Kutter Y."/>
            <person name="Vinke S."/>
            <person name="Viehoefer P."/>
            <person name="Jacob L."/>
            <person name="Luebke N.-C."/>
            <person name="Schulte-Berndt E."/>
            <person name="Hain C."/>
            <person name="Linder M."/>
            <person name="Schmidt P."/>
            <person name="Wollenschlaeger L."/>
            <person name="Luttermann T."/>
            <person name="Thieme E."/>
            <person name="Hassa J."/>
            <person name="Haak M."/>
            <person name="Wittchen M."/>
            <person name="Mentz A."/>
            <person name="Persicke M."/>
            <person name="Busche T."/>
            <person name="Ruckert C."/>
        </authorList>
    </citation>
    <scope>NUCLEOTIDE SEQUENCE [LARGE SCALE GENOMIC DNA]</scope>
    <source>
        <strain evidence="9">1959</strain>
    </source>
</reference>
<comment type="similarity">
    <text evidence="2">Belongs to the metallo-dependent hydrolases superfamily. Adenosine and AMP deaminases family.</text>
</comment>
<dbReference type="GO" id="GO:0046103">
    <property type="term" value="P:inosine biosynthetic process"/>
    <property type="evidence" value="ECO:0007669"/>
    <property type="project" value="TreeGrafter"/>
</dbReference>
<keyword evidence="4" id="KW-0479">Metal-binding</keyword>
<evidence type="ECO:0000313" key="8">
    <source>
        <dbReference type="EMBL" id="QGU02755.1"/>
    </source>
</evidence>
<organism evidence="8 9">
    <name type="scientific">Corynebacterium kalinowskii</name>
    <dbReference type="NCBI Taxonomy" id="2675216"/>
    <lineage>
        <taxon>Bacteria</taxon>
        <taxon>Bacillati</taxon>
        <taxon>Actinomycetota</taxon>
        <taxon>Actinomycetes</taxon>
        <taxon>Mycobacteriales</taxon>
        <taxon>Corynebacteriaceae</taxon>
        <taxon>Corynebacterium</taxon>
    </lineage>
</organism>
<proteinExistence type="inferred from homology"/>
<dbReference type="GO" id="GO:0006154">
    <property type="term" value="P:adenosine catabolic process"/>
    <property type="evidence" value="ECO:0007669"/>
    <property type="project" value="TreeGrafter"/>
</dbReference>
<dbReference type="InterPro" id="IPR006330">
    <property type="entry name" value="Ado/ade_deaminase"/>
</dbReference>
<keyword evidence="6" id="KW-0862">Zinc</keyword>
<feature type="domain" description="Adenosine deaminase" evidence="7">
    <location>
        <begin position="118"/>
        <end position="264"/>
    </location>
</feature>
<dbReference type="GO" id="GO:0046872">
    <property type="term" value="F:metal ion binding"/>
    <property type="evidence" value="ECO:0007669"/>
    <property type="project" value="UniProtKB-KW"/>
</dbReference>
<evidence type="ECO:0000256" key="2">
    <source>
        <dbReference type="ARBA" id="ARBA00006676"/>
    </source>
</evidence>
<evidence type="ECO:0000256" key="4">
    <source>
        <dbReference type="ARBA" id="ARBA00022723"/>
    </source>
</evidence>
<dbReference type="SUPFAM" id="SSF51556">
    <property type="entry name" value="Metallo-dependent hydrolases"/>
    <property type="match status" value="1"/>
</dbReference>
<accession>A0A6B8VUZ7</accession>
<dbReference type="Pfam" id="PF00962">
    <property type="entry name" value="A_deaminase"/>
    <property type="match status" value="1"/>
</dbReference>
<evidence type="ECO:0000256" key="6">
    <source>
        <dbReference type="ARBA" id="ARBA00022833"/>
    </source>
</evidence>
<dbReference type="EMBL" id="CP046452">
    <property type="protein sequence ID" value="QGU02755.1"/>
    <property type="molecule type" value="Genomic_DNA"/>
</dbReference>